<name>A0ABU0Z3Z0_9MICO</name>
<dbReference type="EMBL" id="JAVFWO010000004">
    <property type="protein sequence ID" value="MDQ7879307.1"/>
    <property type="molecule type" value="Genomic_DNA"/>
</dbReference>
<comment type="caution">
    <text evidence="1">The sequence shown here is derived from an EMBL/GenBank/DDBJ whole genome shotgun (WGS) entry which is preliminary data.</text>
</comment>
<gene>
    <name evidence="1" type="ORF">Q9R08_15055</name>
</gene>
<proteinExistence type="predicted"/>
<keyword evidence="2" id="KW-1185">Reference proteome</keyword>
<accession>A0ABU0Z3Z0</accession>
<evidence type="ECO:0000313" key="1">
    <source>
        <dbReference type="EMBL" id="MDQ7879307.1"/>
    </source>
</evidence>
<evidence type="ECO:0000313" key="2">
    <source>
        <dbReference type="Proteomes" id="UP001235133"/>
    </source>
</evidence>
<sequence>MEIRLKRVYDEPTPGDGFRVLVDRLWPRGLSKERAALDLWANEVAPSTELRKAFHHDDLSWPDFEAAYRAELAGPTSTALASLREELAAHPVVTLLHAVNDEAHNHALILRDALES</sequence>
<organism evidence="1 2">
    <name type="scientific">Microbacterium psychrotolerans</name>
    <dbReference type="NCBI Taxonomy" id="3068321"/>
    <lineage>
        <taxon>Bacteria</taxon>
        <taxon>Bacillati</taxon>
        <taxon>Actinomycetota</taxon>
        <taxon>Actinomycetes</taxon>
        <taxon>Micrococcales</taxon>
        <taxon>Microbacteriaceae</taxon>
        <taxon>Microbacterium</taxon>
    </lineage>
</organism>
<protein>
    <submittedName>
        <fullName evidence="1">DUF488 family protein</fullName>
    </submittedName>
</protein>
<dbReference type="RefSeq" id="WP_308868923.1">
    <property type="nucleotide sequence ID" value="NZ_JAVFWO010000004.1"/>
</dbReference>
<dbReference type="Pfam" id="PF22752">
    <property type="entry name" value="DUF488-N3i"/>
    <property type="match status" value="1"/>
</dbReference>
<dbReference type="Proteomes" id="UP001235133">
    <property type="component" value="Unassembled WGS sequence"/>
</dbReference>
<reference evidence="1 2" key="1">
    <citation type="submission" date="2023-08" db="EMBL/GenBank/DDBJ databases">
        <title>Microbacterium psychrotolerans sp. nov., a psychrotolerant bacterium isolated from soil in Heilongjiang Province, China.</title>
        <authorList>
            <person name="An P."/>
            <person name="Zhao D."/>
            <person name="Xiang H."/>
        </authorList>
    </citation>
    <scope>NUCLEOTIDE SEQUENCE [LARGE SCALE GENOMIC DNA]</scope>
    <source>
        <strain evidence="1 2">QXD-8</strain>
    </source>
</reference>
<dbReference type="InterPro" id="IPR052552">
    <property type="entry name" value="YeaO-like"/>
</dbReference>
<dbReference type="PANTHER" id="PTHR36849">
    <property type="entry name" value="CYTOPLASMIC PROTEIN-RELATED"/>
    <property type="match status" value="1"/>
</dbReference>
<dbReference type="PANTHER" id="PTHR36849:SF1">
    <property type="entry name" value="CYTOPLASMIC PROTEIN"/>
    <property type="match status" value="1"/>
</dbReference>